<dbReference type="GO" id="GO:0019867">
    <property type="term" value="C:outer membrane"/>
    <property type="evidence" value="ECO:0007669"/>
    <property type="project" value="InterPro"/>
</dbReference>
<keyword evidence="6" id="KW-1185">Reference proteome</keyword>
<name>A0A1H3YE79_ALKAM</name>
<dbReference type="InterPro" id="IPR000184">
    <property type="entry name" value="Bac_surfAg_D15"/>
</dbReference>
<evidence type="ECO:0000313" key="6">
    <source>
        <dbReference type="Proteomes" id="UP000198773"/>
    </source>
</evidence>
<feature type="chain" id="PRO_5011793931" evidence="3">
    <location>
        <begin position="20"/>
        <end position="540"/>
    </location>
</feature>
<gene>
    <name evidence="5" type="ORF">SAMN04488051_101651</name>
</gene>
<accession>A0A1H3YE79</accession>
<proteinExistence type="predicted"/>
<feature type="signal peptide" evidence="3">
    <location>
        <begin position="1"/>
        <end position="19"/>
    </location>
</feature>
<dbReference type="RefSeq" id="WP_091339323.1">
    <property type="nucleotide sequence ID" value="NZ_FNRM01000001.1"/>
</dbReference>
<dbReference type="OrthoDB" id="6306838at2"/>
<dbReference type="EMBL" id="FNRM01000001">
    <property type="protein sequence ID" value="SEA09875.1"/>
    <property type="molecule type" value="Genomic_DNA"/>
</dbReference>
<evidence type="ECO:0000256" key="1">
    <source>
        <dbReference type="ARBA" id="ARBA00004370"/>
    </source>
</evidence>
<organism evidence="5 6">
    <name type="scientific">Alkalimonas amylolytica</name>
    <dbReference type="NCBI Taxonomy" id="152573"/>
    <lineage>
        <taxon>Bacteria</taxon>
        <taxon>Pseudomonadati</taxon>
        <taxon>Pseudomonadota</taxon>
        <taxon>Gammaproteobacteria</taxon>
        <taxon>Alkalimonas</taxon>
    </lineage>
</organism>
<comment type="subcellular location">
    <subcellularLocation>
        <location evidence="1">Membrane</location>
    </subcellularLocation>
</comment>
<protein>
    <submittedName>
        <fullName evidence="5">Surface antigen</fullName>
    </submittedName>
</protein>
<keyword evidence="3" id="KW-0732">Signal</keyword>
<dbReference type="Gene3D" id="2.40.160.50">
    <property type="entry name" value="membrane protein fhac: a member of the omp85/tpsb transporter family"/>
    <property type="match status" value="1"/>
</dbReference>
<evidence type="ECO:0000256" key="2">
    <source>
        <dbReference type="ARBA" id="ARBA00023136"/>
    </source>
</evidence>
<evidence type="ECO:0000313" key="5">
    <source>
        <dbReference type="EMBL" id="SEA09875.1"/>
    </source>
</evidence>
<keyword evidence="2" id="KW-0472">Membrane</keyword>
<dbReference type="STRING" id="152573.SAMN04488051_101651"/>
<dbReference type="AlphaFoldDB" id="A0A1H3YE79"/>
<reference evidence="5 6" key="1">
    <citation type="submission" date="2016-10" db="EMBL/GenBank/DDBJ databases">
        <authorList>
            <person name="de Groot N.N."/>
        </authorList>
    </citation>
    <scope>NUCLEOTIDE SEQUENCE [LARGE SCALE GENOMIC DNA]</scope>
    <source>
        <strain evidence="5 6">CGMCC 1.3430</strain>
    </source>
</reference>
<dbReference type="Proteomes" id="UP000198773">
    <property type="component" value="Unassembled WGS sequence"/>
</dbReference>
<dbReference type="Pfam" id="PF01103">
    <property type="entry name" value="Omp85"/>
    <property type="match status" value="1"/>
</dbReference>
<sequence>MRGMMLLGGACLLSTAVQASDCQLLENKHALPDRGDIRIRSIQFEAENVFDLDEPGTFWLHRFANKTHIISREETLQQDLLFAEGDRLSLAVLEETERLLRSRRYLREAKISITHYCSESHQVDVLVQSWDNWSLLPKIDFKHEGGASEYSIGIAEDNLLGTGNQLQLDYAKDSERTGYLLSFASPNMFGSHWSSALQYADNSDGESYLFAVERPFYRISSPWAMGFELEKSKEELREYQRGEESNRYDSKRHWLQSYLGFSLYASSYSAQRLLLGFRLHDQQFASNPDTQNGLPLDRDLSALWLEYQWLQSDFQKLYRINQFNRTEDINFGWQFTLQLARLADWLGADANGWQLSSRLEKNWALKPGSWLLTEHHFKQQWQSNEPSRSELSSHWLLVHHLTDQSSLAARFQLELGRELYRDELRQLGGDNGMRAYPLYFQRGQKLWVASGEYRYYTPWSILRLFDVGFAGFVDAGRAWDDPWQSSEASDQVLFGVGGGVRLLSKYSSRGTMVHLDLAKPLRSEPGLDSWQFRAMAKRRF</sequence>
<evidence type="ECO:0000256" key="3">
    <source>
        <dbReference type="SAM" id="SignalP"/>
    </source>
</evidence>
<evidence type="ECO:0000259" key="4">
    <source>
        <dbReference type="Pfam" id="PF01103"/>
    </source>
</evidence>
<feature type="domain" description="Bacterial surface antigen (D15)" evidence="4">
    <location>
        <begin position="158"/>
        <end position="526"/>
    </location>
</feature>